<organism evidence="1 2">
    <name type="scientific">Colwellia echini</name>
    <dbReference type="NCBI Taxonomy" id="1982103"/>
    <lineage>
        <taxon>Bacteria</taxon>
        <taxon>Pseudomonadati</taxon>
        <taxon>Pseudomonadota</taxon>
        <taxon>Gammaproteobacteria</taxon>
        <taxon>Alteromonadales</taxon>
        <taxon>Colwelliaceae</taxon>
        <taxon>Colwellia</taxon>
    </lineage>
</organism>
<proteinExistence type="predicted"/>
<sequence length="244" mass="28526">MNSKDPYEKFVTELFNHVKTKLNNEPACEVSVPDPADISLTFVERHFPVYEIERNIYKDESELKLKIDPSSMNNFSCQLSSPWLDMTIQRNPTLKVSAVFNFEARQFLIDQTLLTYPDIAATFERQSLTDNLYERYEKEYAMKHSSRRSYATKMPSPTTVKDLPLDMLWLFDHTPSGSAGIYEISKLVMTRYQGYAEIAKALVSHCFASDQYELQSFKTIYELERFYDAKALNDYKIQSHKRIK</sequence>
<evidence type="ECO:0008006" key="3">
    <source>
        <dbReference type="Google" id="ProtNLM"/>
    </source>
</evidence>
<reference evidence="1 2" key="1">
    <citation type="submission" date="2019-08" db="EMBL/GenBank/DDBJ databases">
        <title>Microbe sample from Colwellia echini.</title>
        <authorList>
            <person name="Christiansen L."/>
            <person name="Pathiraja D."/>
            <person name="Schultz-Johansen M."/>
            <person name="Choi I.-G."/>
            <person name="Stougaard P."/>
        </authorList>
    </citation>
    <scope>NUCLEOTIDE SEQUENCE [LARGE SCALE GENOMIC DNA]</scope>
    <source>
        <strain evidence="1 2">A3</strain>
    </source>
</reference>
<dbReference type="EMBL" id="PJAI02000008">
    <property type="protein sequence ID" value="TYK65784.1"/>
    <property type="molecule type" value="Genomic_DNA"/>
</dbReference>
<evidence type="ECO:0000313" key="2">
    <source>
        <dbReference type="Proteomes" id="UP000815846"/>
    </source>
</evidence>
<name>A0ABY3MXD1_9GAMM</name>
<dbReference type="RefSeq" id="WP_148747752.1">
    <property type="nucleotide sequence ID" value="NZ_PJAI02000008.1"/>
</dbReference>
<protein>
    <recommendedName>
        <fullName evidence="3">DUF2290 domain-containing protein</fullName>
    </recommendedName>
</protein>
<dbReference type="Proteomes" id="UP000815846">
    <property type="component" value="Unassembled WGS sequence"/>
</dbReference>
<evidence type="ECO:0000313" key="1">
    <source>
        <dbReference type="EMBL" id="TYK65784.1"/>
    </source>
</evidence>
<keyword evidence="2" id="KW-1185">Reference proteome</keyword>
<comment type="caution">
    <text evidence="1">The sequence shown here is derived from an EMBL/GenBank/DDBJ whole genome shotgun (WGS) entry which is preliminary data.</text>
</comment>
<gene>
    <name evidence="1" type="ORF">CWS31_009045</name>
</gene>
<accession>A0ABY3MXD1</accession>